<evidence type="ECO:0000256" key="7">
    <source>
        <dbReference type="ARBA" id="ARBA00022685"/>
    </source>
</evidence>
<evidence type="ECO:0000256" key="1">
    <source>
        <dbReference type="ARBA" id="ARBA00004498"/>
    </source>
</evidence>
<evidence type="ECO:0000256" key="13">
    <source>
        <dbReference type="ARBA" id="ARBA00023180"/>
    </source>
</evidence>
<evidence type="ECO:0000256" key="5">
    <source>
        <dbReference type="ARBA" id="ARBA00022525"/>
    </source>
</evidence>
<feature type="compositionally biased region" description="Polar residues" evidence="15">
    <location>
        <begin position="500"/>
        <end position="513"/>
    </location>
</feature>
<dbReference type="InterPro" id="IPR055356">
    <property type="entry name" value="ZP-N"/>
</dbReference>
<evidence type="ECO:0000256" key="12">
    <source>
        <dbReference type="ARBA" id="ARBA00023157"/>
    </source>
</evidence>
<dbReference type="GO" id="GO:2000344">
    <property type="term" value="P:positive regulation of acrosome reaction"/>
    <property type="evidence" value="ECO:0007669"/>
    <property type="project" value="UniProtKB-UniRule"/>
</dbReference>
<gene>
    <name evidence="17" type="primary">LOC116336509</name>
</gene>
<keyword evidence="18" id="KW-1185">Reference proteome</keyword>
<dbReference type="AlphaFoldDB" id="A0A668VKG3"/>
<dbReference type="KEGG" id="oau:116336509"/>
<keyword evidence="5 14" id="KW-0964">Secreted</keyword>
<feature type="signal peptide" evidence="14">
    <location>
        <begin position="1"/>
        <end position="23"/>
    </location>
</feature>
<keyword evidence="7 14" id="KW-0165">Cleavage on pair of basic residues</keyword>
<comment type="function">
    <text evidence="14">Component of the zona pellucida, an extracellular matrix surrounding oocytes which mediates sperm binding, induction of the acrosome reaction and prevents post-fertilization polyspermy. The zona pellucida is composed of 3 to 4 glycoproteins, ZP1, ZP2, ZP3, and ZP4. ZP3 is essential for sperm binding and zona matrix formation.</text>
</comment>
<keyword evidence="12 14" id="KW-1015">Disulfide bond</keyword>
<dbReference type="Gene3D" id="2.60.40.3210">
    <property type="entry name" value="Zona pellucida, ZP-N domain"/>
    <property type="match status" value="1"/>
</dbReference>
<keyword evidence="10" id="KW-1133">Transmembrane helix</keyword>
<feature type="region of interest" description="Disordered" evidence="15">
    <location>
        <begin position="347"/>
        <end position="366"/>
    </location>
</feature>
<evidence type="ECO:0000256" key="9">
    <source>
        <dbReference type="ARBA" id="ARBA00022729"/>
    </source>
</evidence>
<evidence type="ECO:0000313" key="18">
    <source>
        <dbReference type="Proteomes" id="UP000472276"/>
    </source>
</evidence>
<feature type="region of interest" description="Disordered" evidence="15">
    <location>
        <begin position="439"/>
        <end position="513"/>
    </location>
</feature>
<organism evidence="17 18">
    <name type="scientific">Oreochromis aureus</name>
    <name type="common">Israeli tilapia</name>
    <name type="synonym">Chromis aureus</name>
    <dbReference type="NCBI Taxonomy" id="47969"/>
    <lineage>
        <taxon>Eukaryota</taxon>
        <taxon>Metazoa</taxon>
        <taxon>Chordata</taxon>
        <taxon>Craniata</taxon>
        <taxon>Vertebrata</taxon>
        <taxon>Euteleostomi</taxon>
        <taxon>Actinopterygii</taxon>
        <taxon>Neopterygii</taxon>
        <taxon>Teleostei</taxon>
        <taxon>Neoteleostei</taxon>
        <taxon>Acanthomorphata</taxon>
        <taxon>Ovalentaria</taxon>
        <taxon>Cichlomorphae</taxon>
        <taxon>Cichliformes</taxon>
        <taxon>Cichlidae</taxon>
        <taxon>African cichlids</taxon>
        <taxon>Pseudocrenilabrinae</taxon>
        <taxon>Oreochromini</taxon>
        <taxon>Oreochromis</taxon>
    </lineage>
</organism>
<evidence type="ECO:0000256" key="11">
    <source>
        <dbReference type="ARBA" id="ARBA00023136"/>
    </source>
</evidence>
<proteinExistence type="inferred from homology"/>
<evidence type="ECO:0000256" key="14">
    <source>
        <dbReference type="RuleBase" id="RU367066"/>
    </source>
</evidence>
<dbReference type="PRINTS" id="PR00023">
    <property type="entry name" value="ZPELLUCIDA"/>
</dbReference>
<keyword evidence="13" id="KW-0325">Glycoprotein</keyword>
<dbReference type="PANTHER" id="PTHR11576">
    <property type="entry name" value="ZONA PELLUCIDA SPERM-BINDING PROTEIN 3"/>
    <property type="match status" value="1"/>
</dbReference>
<reference evidence="17" key="2">
    <citation type="submission" date="2025-09" db="UniProtKB">
        <authorList>
            <consortium name="Ensembl"/>
        </authorList>
    </citation>
    <scope>IDENTIFICATION</scope>
</reference>
<dbReference type="InterPro" id="IPR055355">
    <property type="entry name" value="ZP-C"/>
</dbReference>
<evidence type="ECO:0000256" key="6">
    <source>
        <dbReference type="ARBA" id="ARBA00022530"/>
    </source>
</evidence>
<evidence type="ECO:0000313" key="17">
    <source>
        <dbReference type="Ensembl" id="ENSOABP00000052391.2"/>
    </source>
</evidence>
<comment type="subcellular location">
    <subcellularLocation>
        <location evidence="1">Secreted</location>
        <location evidence="1">Extracellular space</location>
        <location evidence="1">Extracellular matrix</location>
    </subcellularLocation>
    <subcellularLocation>
        <location evidence="14">Zona pellucida</location>
    </subcellularLocation>
    <subcellularLocation>
        <location evidence="14">Cell membrane</location>
        <topology evidence="14">Single-pass type I membrane protein</topology>
    </subcellularLocation>
</comment>
<evidence type="ECO:0000256" key="3">
    <source>
        <dbReference type="ARBA" id="ARBA00017980"/>
    </source>
</evidence>
<dbReference type="GO" id="GO:0032190">
    <property type="term" value="F:acrosin binding"/>
    <property type="evidence" value="ECO:0007669"/>
    <property type="project" value="TreeGrafter"/>
</dbReference>
<dbReference type="PANTHER" id="PTHR11576:SF2">
    <property type="entry name" value="ZONA PELLUCIDA SPERM-BINDING PROTEIN 3"/>
    <property type="match status" value="1"/>
</dbReference>
<accession>A0A668VKG3</accession>
<dbReference type="Ensembl" id="ENSOABT00000053727.2">
    <property type="protein sequence ID" value="ENSOABP00000052391.2"/>
    <property type="gene ID" value="ENSOABG00000023240.2"/>
</dbReference>
<feature type="chain" id="PRO_5044043093" description="Zona pellucida sperm-binding protein 3" evidence="14">
    <location>
        <begin position="24"/>
        <end position="513"/>
    </location>
</feature>
<dbReference type="InterPro" id="IPR042235">
    <property type="entry name" value="ZP-C_dom"/>
</dbReference>
<name>A0A668VKG3_OREAU</name>
<evidence type="ECO:0000259" key="16">
    <source>
        <dbReference type="PROSITE" id="PS51034"/>
    </source>
</evidence>
<reference evidence="17" key="1">
    <citation type="submission" date="2025-08" db="UniProtKB">
        <authorList>
            <consortium name="Ensembl"/>
        </authorList>
    </citation>
    <scope>IDENTIFICATION</scope>
</reference>
<dbReference type="FunFam" id="2.60.40.4100:FF:000002">
    <property type="entry name" value="Zona pellucida sperm-binding protein 3"/>
    <property type="match status" value="1"/>
</dbReference>
<sequence>MEPLNFWVDLLVGLFVSELCVQSSLVFPPPPPHAFFQRAPRPWSHGLTHSAHQQQKEREHVNTVGVICHPDSLEVVIKADMFAIGAPVNSGDLRLGVEDSVDCRAAAASEDEYRIHAGLSDCGTKHWMTEDSLVYTNLLIYAPVASPHGVIRMEEAVVPIECHYERKYSLSSSPLQPAWIPFTSRQTAEESLKFDLKLMTDDWQHERGVNVFYLGEPISIEASVRVGHHAGLRVFMSSCVATLHPDVNTQPRYSFIENGCLVDSWLPGSRAFFLPRAQDEKLHLVIDAFRFHNADKGEVYITCYLTAVPVNDAESPNKACTFINERWRSADGNDYLCGQCQSQNEVVQPRSKPMSQGRFGPRGFGKPVELEPLRKSELRTNQVWEHEAKLGPVKVLHSQKSRPLPVEKLPVGLKKIGSPAMYGSQWRSGTHKLDLEKGLLPDLSTPDLDETDGKSETAGKGGEEDAPEFKVSLEESSLDNSTTAAPHVNTTSEFEVEETMLSNATATESDPKK</sequence>
<dbReference type="PROSITE" id="PS51034">
    <property type="entry name" value="ZP_2"/>
    <property type="match status" value="1"/>
</dbReference>
<keyword evidence="6 14" id="KW-0272">Extracellular matrix</keyword>
<dbReference type="Gene3D" id="2.60.40.4100">
    <property type="entry name" value="Zona pellucida, ZP-C domain"/>
    <property type="match status" value="1"/>
</dbReference>
<dbReference type="Pfam" id="PF23344">
    <property type="entry name" value="ZP-N"/>
    <property type="match status" value="1"/>
</dbReference>
<dbReference type="RefSeq" id="XP_031616275.2">
    <property type="nucleotide sequence ID" value="XM_031760415.2"/>
</dbReference>
<dbReference type="Proteomes" id="UP000472276">
    <property type="component" value="Unassembled WGS sequence"/>
</dbReference>
<dbReference type="InterPro" id="IPR001507">
    <property type="entry name" value="ZP_dom"/>
</dbReference>
<dbReference type="InterPro" id="IPR048290">
    <property type="entry name" value="ZP_chr"/>
</dbReference>
<dbReference type="GeneID" id="116336509"/>
<dbReference type="GO" id="GO:0035805">
    <property type="term" value="C:egg coat"/>
    <property type="evidence" value="ECO:0007669"/>
    <property type="project" value="UniProtKB-SubCell"/>
</dbReference>
<dbReference type="GO" id="GO:0007339">
    <property type="term" value="P:binding of sperm to zona pellucida"/>
    <property type="evidence" value="ECO:0007669"/>
    <property type="project" value="UniProtKB-UniRule"/>
</dbReference>
<dbReference type="GO" id="GO:0035804">
    <property type="term" value="F:structural constituent of egg coat"/>
    <property type="evidence" value="ECO:0007669"/>
    <property type="project" value="UniProtKB-UniRule"/>
</dbReference>
<comment type="similarity">
    <text evidence="2 14">Belongs to the ZP domain family. ZPC subfamily.</text>
</comment>
<comment type="PTM">
    <text evidence="14">Proteolytically cleaved before the transmembrane segment to yield the secreted ectodomain incorporated in the zona pellucida.</text>
</comment>
<dbReference type="GO" id="GO:0005886">
    <property type="term" value="C:plasma membrane"/>
    <property type="evidence" value="ECO:0007669"/>
    <property type="project" value="UniProtKB-SubCell"/>
</dbReference>
<protein>
    <recommendedName>
        <fullName evidence="3 14">Zona pellucida sperm-binding protein 3</fullName>
    </recommendedName>
</protein>
<dbReference type="GO" id="GO:0035803">
    <property type="term" value="P:egg coat formation"/>
    <property type="evidence" value="ECO:0007669"/>
    <property type="project" value="UniProtKB-UniRule"/>
</dbReference>
<evidence type="ECO:0000256" key="10">
    <source>
        <dbReference type="ARBA" id="ARBA00022989"/>
    </source>
</evidence>
<feature type="domain" description="ZP" evidence="16">
    <location>
        <begin position="67"/>
        <end position="327"/>
    </location>
</feature>
<keyword evidence="9 14" id="KW-0732">Signal</keyword>
<evidence type="ECO:0000256" key="2">
    <source>
        <dbReference type="ARBA" id="ARBA00006735"/>
    </source>
</evidence>
<evidence type="ECO:0000256" key="15">
    <source>
        <dbReference type="SAM" id="MobiDB-lite"/>
    </source>
</evidence>
<comment type="domain">
    <text evidence="14">The ZP domain is involved in the polymerization of the ZP proteins to form the zona pellucida.</text>
</comment>
<dbReference type="Pfam" id="PF00100">
    <property type="entry name" value="Zona_pellucida"/>
    <property type="match status" value="1"/>
</dbReference>
<keyword evidence="4 14" id="KW-1003">Cell membrane</keyword>
<evidence type="ECO:0000256" key="4">
    <source>
        <dbReference type="ARBA" id="ARBA00022475"/>
    </source>
</evidence>
<keyword evidence="11" id="KW-0472">Membrane</keyword>
<dbReference type="FunFam" id="2.60.40.3210:FF:000001">
    <property type="entry name" value="Zona pellucida sperm-binding protein 3"/>
    <property type="match status" value="1"/>
</dbReference>
<feature type="compositionally biased region" description="Basic and acidic residues" evidence="15">
    <location>
        <begin position="451"/>
        <end position="473"/>
    </location>
</feature>
<dbReference type="SMART" id="SM00241">
    <property type="entry name" value="ZP"/>
    <property type="match status" value="1"/>
</dbReference>
<feature type="compositionally biased region" description="Polar residues" evidence="15">
    <location>
        <begin position="474"/>
        <end position="493"/>
    </location>
</feature>
<evidence type="ECO:0000256" key="8">
    <source>
        <dbReference type="ARBA" id="ARBA00022692"/>
    </source>
</evidence>
<keyword evidence="8" id="KW-0812">Transmembrane</keyword>